<gene>
    <name evidence="3" type="ORF">E6K80_05700</name>
</gene>
<evidence type="ECO:0000313" key="3">
    <source>
        <dbReference type="EMBL" id="TMQ71383.1"/>
    </source>
</evidence>
<feature type="signal peptide" evidence="1">
    <location>
        <begin position="1"/>
        <end position="17"/>
    </location>
</feature>
<comment type="caution">
    <text evidence="3">The sequence shown here is derived from an EMBL/GenBank/DDBJ whole genome shotgun (WGS) entry which is preliminary data.</text>
</comment>
<sequence length="188" mass="19941">MALALAAALLVPASGVADEAGPIESGRMLTSSELPVPIVRQKPERCGPAALEMVMGYWNRPRGGRPAEDADAAARREAEAAYDPTLRGALITELAAAARRAGFDATVETPSADSLAAIVHQRVPPILLVDAGIGPVEKGHYVVVVAWDERRGLATIHDGGPRPRVVPRRELVKRWQSAGGQALIVRPR</sequence>
<feature type="chain" id="PRO_5022186176" description="Peptidase C39-like domain-containing protein" evidence="1">
    <location>
        <begin position="18"/>
        <end position="188"/>
    </location>
</feature>
<dbReference type="InterPro" id="IPR039564">
    <property type="entry name" value="Peptidase_C39-like"/>
</dbReference>
<protein>
    <recommendedName>
        <fullName evidence="2">Peptidase C39-like domain-containing protein</fullName>
    </recommendedName>
</protein>
<dbReference type="Proteomes" id="UP000319836">
    <property type="component" value="Unassembled WGS sequence"/>
</dbReference>
<reference evidence="3 4" key="1">
    <citation type="journal article" date="2019" name="Nat. Microbiol.">
        <title>Mediterranean grassland soil C-N compound turnover is dependent on rainfall and depth, and is mediated by genomically divergent microorganisms.</title>
        <authorList>
            <person name="Diamond S."/>
            <person name="Andeer P.F."/>
            <person name="Li Z."/>
            <person name="Crits-Christoph A."/>
            <person name="Burstein D."/>
            <person name="Anantharaman K."/>
            <person name="Lane K.R."/>
            <person name="Thomas B.C."/>
            <person name="Pan C."/>
            <person name="Northen T.R."/>
            <person name="Banfield J.F."/>
        </authorList>
    </citation>
    <scope>NUCLEOTIDE SEQUENCE [LARGE SCALE GENOMIC DNA]</scope>
    <source>
        <strain evidence="3">WS_10</strain>
    </source>
</reference>
<dbReference type="Gene3D" id="3.90.70.10">
    <property type="entry name" value="Cysteine proteinases"/>
    <property type="match status" value="1"/>
</dbReference>
<dbReference type="Pfam" id="PF13529">
    <property type="entry name" value="Peptidase_C39_2"/>
    <property type="match status" value="1"/>
</dbReference>
<proteinExistence type="predicted"/>
<evidence type="ECO:0000259" key="2">
    <source>
        <dbReference type="Pfam" id="PF13529"/>
    </source>
</evidence>
<keyword evidence="1" id="KW-0732">Signal</keyword>
<evidence type="ECO:0000313" key="4">
    <source>
        <dbReference type="Proteomes" id="UP000319836"/>
    </source>
</evidence>
<feature type="domain" description="Peptidase C39-like" evidence="2">
    <location>
        <begin position="34"/>
        <end position="158"/>
    </location>
</feature>
<accession>A0A538U663</accession>
<evidence type="ECO:0000256" key="1">
    <source>
        <dbReference type="SAM" id="SignalP"/>
    </source>
</evidence>
<dbReference type="AlphaFoldDB" id="A0A538U663"/>
<dbReference type="EMBL" id="VBPA01000128">
    <property type="protein sequence ID" value="TMQ71383.1"/>
    <property type="molecule type" value="Genomic_DNA"/>
</dbReference>
<name>A0A538U663_UNCEI</name>
<organism evidence="3 4">
    <name type="scientific">Eiseniibacteriota bacterium</name>
    <dbReference type="NCBI Taxonomy" id="2212470"/>
    <lineage>
        <taxon>Bacteria</taxon>
        <taxon>Candidatus Eiseniibacteriota</taxon>
    </lineage>
</organism>